<dbReference type="NCBIfam" id="TIGR00105">
    <property type="entry name" value="L31"/>
    <property type="match status" value="1"/>
</dbReference>
<keyword evidence="6 8" id="KW-0687">Ribonucleoprotein</keyword>
<dbReference type="EMBL" id="LKHV02000001">
    <property type="protein sequence ID" value="MCS5709594.1"/>
    <property type="molecule type" value="Genomic_DNA"/>
</dbReference>
<feature type="binding site" evidence="8">
    <location>
        <position position="41"/>
    </location>
    <ligand>
        <name>Zn(2+)</name>
        <dbReference type="ChEBI" id="CHEBI:29105"/>
    </ligand>
</feature>
<dbReference type="PRINTS" id="PR01249">
    <property type="entry name" value="RIBOSOMALL31"/>
</dbReference>
<evidence type="ECO:0000256" key="2">
    <source>
        <dbReference type="ARBA" id="ARBA00011838"/>
    </source>
</evidence>
<reference evidence="10" key="3">
    <citation type="submission" date="2021-06" db="EMBL/GenBank/DDBJ databases">
        <title>Genomic Description and Analysis of Intracellular Bacteria, Candidatus Berkiella cookevillensis and Candidatus Berkiella aquae.</title>
        <authorList>
            <person name="Kidane D.T."/>
            <person name="Mehari Y.T."/>
            <person name="Rice F.C."/>
            <person name="Arivett B.A."/>
            <person name="Farone A.L."/>
            <person name="Berk S.G."/>
            <person name="Farone M.B."/>
        </authorList>
    </citation>
    <scope>NUCLEOTIDE SEQUENCE</scope>
    <source>
        <strain evidence="10">CC99</strain>
    </source>
</reference>
<dbReference type="GO" id="GO:1990904">
    <property type="term" value="C:ribonucleoprotein complex"/>
    <property type="evidence" value="ECO:0007669"/>
    <property type="project" value="UniProtKB-KW"/>
</dbReference>
<dbReference type="InterPro" id="IPR034704">
    <property type="entry name" value="Ribosomal_bL28/bL31-like_sf"/>
</dbReference>
<comment type="caution">
    <text evidence="9">The sequence shown here is derived from an EMBL/GenBank/DDBJ whole genome shotgun (WGS) entry which is preliminary data.</text>
</comment>
<evidence type="ECO:0000256" key="8">
    <source>
        <dbReference type="HAMAP-Rule" id="MF_00501"/>
    </source>
</evidence>
<comment type="similarity">
    <text evidence="1 8">Belongs to the bacterial ribosomal protein bL31 family. Type A subfamily.</text>
</comment>
<dbReference type="EMBL" id="LKHV01000005">
    <property type="protein sequence ID" value="KRG18678.1"/>
    <property type="molecule type" value="Genomic_DNA"/>
</dbReference>
<dbReference type="PATRIC" id="fig|1590042.3.peg.1170"/>
<keyword evidence="8" id="KW-0479">Metal-binding</keyword>
<proteinExistence type="inferred from homology"/>
<dbReference type="InterPro" id="IPR002150">
    <property type="entry name" value="Ribosomal_bL31"/>
</dbReference>
<evidence type="ECO:0000256" key="5">
    <source>
        <dbReference type="ARBA" id="ARBA00022980"/>
    </source>
</evidence>
<protein>
    <recommendedName>
        <fullName evidence="7 8">Large ribosomal subunit protein bL31</fullName>
    </recommendedName>
</protein>
<keyword evidence="4 8" id="KW-0694">RNA-binding</keyword>
<reference evidence="10" key="2">
    <citation type="journal article" date="2016" name="Genome Announc.">
        <title>Draft Genome Sequences of Two Novel Amoeba-Resistant Intranuclear Bacteria, 'Candidatus Berkiella cookevillensis' and 'Candidatus Berkiella aquae'.</title>
        <authorList>
            <person name="Mehari Y.T."/>
            <person name="Arivett B.A."/>
            <person name="Farone A.L."/>
            <person name="Gunderson J.H."/>
            <person name="Farone M.B."/>
        </authorList>
    </citation>
    <scope>NUCLEOTIDE SEQUENCE</scope>
    <source>
        <strain evidence="10">CC99</strain>
    </source>
</reference>
<evidence type="ECO:0000256" key="3">
    <source>
        <dbReference type="ARBA" id="ARBA00022730"/>
    </source>
</evidence>
<dbReference type="GO" id="GO:0003735">
    <property type="term" value="F:structural constituent of ribosome"/>
    <property type="evidence" value="ECO:0007669"/>
    <property type="project" value="InterPro"/>
</dbReference>
<dbReference type="PANTHER" id="PTHR33280">
    <property type="entry name" value="50S RIBOSOMAL PROTEIN L31, CHLOROPLASTIC"/>
    <property type="match status" value="1"/>
</dbReference>
<sequence>MKADIHPNYKKVDVLCSCGNSFATKSTYHGETLRVEVCSECHPFYTGKHKIMDTEGRVDQFMRRYAAKAAAAPAVEKTAVKAKAKSKAKAKEDTKKSK</sequence>
<comment type="subunit">
    <text evidence="2 8">Part of the 50S ribosomal subunit.</text>
</comment>
<evidence type="ECO:0000313" key="11">
    <source>
        <dbReference type="Proteomes" id="UP000051494"/>
    </source>
</evidence>
<dbReference type="Gene3D" id="4.10.830.30">
    <property type="entry name" value="Ribosomal protein L31"/>
    <property type="match status" value="1"/>
</dbReference>
<dbReference type="PANTHER" id="PTHR33280:SF1">
    <property type="entry name" value="LARGE RIBOSOMAL SUBUNIT PROTEIN BL31C"/>
    <property type="match status" value="1"/>
</dbReference>
<name>A0A0Q9YDW1_9GAMM</name>
<feature type="binding site" evidence="8">
    <location>
        <position position="18"/>
    </location>
    <ligand>
        <name>Zn(2+)</name>
        <dbReference type="ChEBI" id="CHEBI:29105"/>
    </ligand>
</feature>
<evidence type="ECO:0000313" key="10">
    <source>
        <dbReference type="EMBL" id="MCS5709594.1"/>
    </source>
</evidence>
<keyword evidence="11" id="KW-1185">Reference proteome</keyword>
<dbReference type="NCBIfam" id="NF000612">
    <property type="entry name" value="PRK00019.1"/>
    <property type="match status" value="1"/>
</dbReference>
<accession>A0A0Q9YDW1</accession>
<dbReference type="STRING" id="437022.CC99x_01158"/>
<keyword evidence="8" id="KW-0862">Zinc</keyword>
<dbReference type="HAMAP" id="MF_00501">
    <property type="entry name" value="Ribosomal_bL31_1"/>
    <property type="match status" value="1"/>
</dbReference>
<reference evidence="9" key="1">
    <citation type="submission" date="2015-09" db="EMBL/GenBank/DDBJ databases">
        <title>Draft Genome Sequences of Two Novel Amoeba-resistant Intranuclear Bacteria, Candidatus Berkiella cookevillensis and Candidatus Berkiella aquae.</title>
        <authorList>
            <person name="Mehari Y.T."/>
            <person name="Arivett B.A."/>
            <person name="Farone A.L."/>
            <person name="Gunderson J.H."/>
            <person name="Farone M.B."/>
        </authorList>
    </citation>
    <scope>NUCLEOTIDE SEQUENCE [LARGE SCALE GENOMIC DNA]</scope>
    <source>
        <strain evidence="9">CC99</strain>
    </source>
</reference>
<dbReference type="RefSeq" id="WP_077065386.1">
    <property type="nucleotide sequence ID" value="NZ_LKHV02000001.1"/>
</dbReference>
<comment type="cofactor">
    <cofactor evidence="8">
        <name>Zn(2+)</name>
        <dbReference type="ChEBI" id="CHEBI:29105"/>
    </cofactor>
    <text evidence="8">Binds 1 zinc ion per subunit.</text>
</comment>
<evidence type="ECO:0000256" key="4">
    <source>
        <dbReference type="ARBA" id="ARBA00022884"/>
    </source>
</evidence>
<dbReference type="InterPro" id="IPR042105">
    <property type="entry name" value="Ribosomal_bL31_sf"/>
</dbReference>
<feature type="binding site" evidence="8">
    <location>
        <position position="16"/>
    </location>
    <ligand>
        <name>Zn(2+)</name>
        <dbReference type="ChEBI" id="CHEBI:29105"/>
    </ligand>
</feature>
<feature type="binding site" evidence="8">
    <location>
        <position position="38"/>
    </location>
    <ligand>
        <name>Zn(2+)</name>
        <dbReference type="ChEBI" id="CHEBI:29105"/>
    </ligand>
</feature>
<dbReference type="Proteomes" id="UP000051494">
    <property type="component" value="Unassembled WGS sequence"/>
</dbReference>
<dbReference type="Pfam" id="PF01197">
    <property type="entry name" value="Ribosomal_L31"/>
    <property type="match status" value="1"/>
</dbReference>
<dbReference type="GO" id="GO:0005840">
    <property type="term" value="C:ribosome"/>
    <property type="evidence" value="ECO:0007669"/>
    <property type="project" value="UniProtKB-KW"/>
</dbReference>
<dbReference type="SUPFAM" id="SSF143800">
    <property type="entry name" value="L28p-like"/>
    <property type="match status" value="1"/>
</dbReference>
<dbReference type="PROSITE" id="PS01143">
    <property type="entry name" value="RIBOSOMAL_L31"/>
    <property type="match status" value="1"/>
</dbReference>
<dbReference type="GO" id="GO:0019843">
    <property type="term" value="F:rRNA binding"/>
    <property type="evidence" value="ECO:0007669"/>
    <property type="project" value="UniProtKB-KW"/>
</dbReference>
<dbReference type="GO" id="GO:0046872">
    <property type="term" value="F:metal ion binding"/>
    <property type="evidence" value="ECO:0007669"/>
    <property type="project" value="UniProtKB-KW"/>
</dbReference>
<dbReference type="OrthoDB" id="9803251at2"/>
<evidence type="ECO:0000256" key="7">
    <source>
        <dbReference type="ARBA" id="ARBA00035687"/>
    </source>
</evidence>
<evidence type="ECO:0000256" key="1">
    <source>
        <dbReference type="ARBA" id="ARBA00009296"/>
    </source>
</evidence>
<dbReference type="GO" id="GO:0006412">
    <property type="term" value="P:translation"/>
    <property type="evidence" value="ECO:0007669"/>
    <property type="project" value="UniProtKB-UniRule"/>
</dbReference>
<evidence type="ECO:0000313" key="9">
    <source>
        <dbReference type="EMBL" id="KRG18678.1"/>
    </source>
</evidence>
<evidence type="ECO:0000256" key="6">
    <source>
        <dbReference type="ARBA" id="ARBA00023274"/>
    </source>
</evidence>
<keyword evidence="5 8" id="KW-0689">Ribosomal protein</keyword>
<organism evidence="9">
    <name type="scientific">Candidatus Berkiella cookevillensis</name>
    <dbReference type="NCBI Taxonomy" id="437022"/>
    <lineage>
        <taxon>Bacteria</taxon>
        <taxon>Pseudomonadati</taxon>
        <taxon>Pseudomonadota</taxon>
        <taxon>Gammaproteobacteria</taxon>
        <taxon>Candidatus Berkiellales</taxon>
        <taxon>Candidatus Berkiellaceae</taxon>
        <taxon>Candidatus Berkiella</taxon>
    </lineage>
</organism>
<gene>
    <name evidence="8 9" type="primary">rpmE</name>
    <name evidence="9" type="ORF">CC99x_01158</name>
    <name evidence="10" type="ORF">CC99x_011875</name>
</gene>
<keyword evidence="3 8" id="KW-0699">rRNA-binding</keyword>
<dbReference type="InterPro" id="IPR027491">
    <property type="entry name" value="Ribosomal_bL31_A"/>
</dbReference>
<dbReference type="NCBIfam" id="NF001809">
    <property type="entry name" value="PRK00528.1"/>
    <property type="match status" value="1"/>
</dbReference>
<dbReference type="AlphaFoldDB" id="A0A0Q9YDW1"/>
<comment type="function">
    <text evidence="8">Binds the 23S rRNA.</text>
</comment>